<dbReference type="SMART" id="SM00449">
    <property type="entry name" value="SPRY"/>
    <property type="match status" value="1"/>
</dbReference>
<dbReference type="InterPro" id="IPR006574">
    <property type="entry name" value="PRY"/>
</dbReference>
<proteinExistence type="predicted"/>
<feature type="chain" id="PRO_5025490661" evidence="2">
    <location>
        <begin position="20"/>
        <end position="2100"/>
    </location>
</feature>
<dbReference type="InterPro" id="IPR050143">
    <property type="entry name" value="TRIM/RBCC"/>
</dbReference>
<organism evidence="4 5">
    <name type="scientific">Oreochromis niloticus</name>
    <name type="common">Nile tilapia</name>
    <name type="synonym">Tilapia nilotica</name>
    <dbReference type="NCBI Taxonomy" id="8128"/>
    <lineage>
        <taxon>Eukaryota</taxon>
        <taxon>Metazoa</taxon>
        <taxon>Chordata</taxon>
        <taxon>Craniata</taxon>
        <taxon>Vertebrata</taxon>
        <taxon>Euteleostomi</taxon>
        <taxon>Actinopterygii</taxon>
        <taxon>Neopterygii</taxon>
        <taxon>Teleostei</taxon>
        <taxon>Neoteleostei</taxon>
        <taxon>Acanthomorphata</taxon>
        <taxon>Ovalentaria</taxon>
        <taxon>Cichlomorphae</taxon>
        <taxon>Cichliformes</taxon>
        <taxon>Cichlidae</taxon>
        <taxon>African cichlids</taxon>
        <taxon>Pseudocrenilabrinae</taxon>
        <taxon>Oreochromini</taxon>
        <taxon>Oreochromis</taxon>
    </lineage>
</organism>
<feature type="coiled-coil region" evidence="1">
    <location>
        <begin position="147"/>
        <end position="205"/>
    </location>
</feature>
<feature type="coiled-coil region" evidence="1">
    <location>
        <begin position="813"/>
        <end position="1045"/>
    </location>
</feature>
<keyword evidence="1" id="KW-0175">Coiled coil</keyword>
<evidence type="ECO:0000259" key="3">
    <source>
        <dbReference type="PROSITE" id="PS50188"/>
    </source>
</evidence>
<feature type="coiled-coil region" evidence="1">
    <location>
        <begin position="756"/>
        <end position="783"/>
    </location>
</feature>
<name>A0A669CZR7_ORENI</name>
<dbReference type="SUPFAM" id="SSF49899">
    <property type="entry name" value="Concanavalin A-like lectins/glucanases"/>
    <property type="match status" value="1"/>
</dbReference>
<feature type="coiled-coil region" evidence="1">
    <location>
        <begin position="1378"/>
        <end position="1610"/>
    </location>
</feature>
<gene>
    <name evidence="4" type="primary">si:ch211-14a17.10</name>
</gene>
<feature type="coiled-coil region" evidence="1">
    <location>
        <begin position="1640"/>
        <end position="1911"/>
    </location>
</feature>
<dbReference type="OrthoDB" id="8950241at2759"/>
<keyword evidence="5" id="KW-1185">Reference proteome</keyword>
<dbReference type="InParanoid" id="A0A669CZR7"/>
<dbReference type="InterPro" id="IPR001870">
    <property type="entry name" value="B30.2/SPRY"/>
</dbReference>
<evidence type="ECO:0000313" key="5">
    <source>
        <dbReference type="Proteomes" id="UP000005207"/>
    </source>
</evidence>
<dbReference type="Pfam" id="PF13765">
    <property type="entry name" value="PRY"/>
    <property type="match status" value="1"/>
</dbReference>
<reference evidence="4" key="2">
    <citation type="submission" date="2025-08" db="UniProtKB">
        <authorList>
            <consortium name="Ensembl"/>
        </authorList>
    </citation>
    <scope>IDENTIFICATION</scope>
</reference>
<evidence type="ECO:0000256" key="2">
    <source>
        <dbReference type="SAM" id="SignalP"/>
    </source>
</evidence>
<dbReference type="GeneID" id="100695437"/>
<feature type="coiled-coil region" evidence="1">
    <location>
        <begin position="1101"/>
        <end position="1201"/>
    </location>
</feature>
<feature type="coiled-coil region" evidence="1">
    <location>
        <begin position="403"/>
        <end position="513"/>
    </location>
</feature>
<dbReference type="InterPro" id="IPR013320">
    <property type="entry name" value="ConA-like_dom_sf"/>
</dbReference>
<dbReference type="PRINTS" id="PR01407">
    <property type="entry name" value="BUTYPHLNCDUF"/>
</dbReference>
<feature type="coiled-coil region" evidence="1">
    <location>
        <begin position="1228"/>
        <end position="1348"/>
    </location>
</feature>
<dbReference type="InterPro" id="IPR043136">
    <property type="entry name" value="B30.2/SPRY_sf"/>
</dbReference>
<dbReference type="FunFam" id="2.60.120.920:FF:000004">
    <property type="entry name" value="Butyrophilin subfamily 1 member A1"/>
    <property type="match status" value="1"/>
</dbReference>
<feature type="signal peptide" evidence="2">
    <location>
        <begin position="1"/>
        <end position="19"/>
    </location>
</feature>
<feature type="domain" description="B30.2/SPRY" evidence="3">
    <location>
        <begin position="1898"/>
        <end position="2095"/>
    </location>
</feature>
<dbReference type="SMART" id="SM00589">
    <property type="entry name" value="PRY"/>
    <property type="match status" value="1"/>
</dbReference>
<dbReference type="OMA" id="IRECEDI"/>
<dbReference type="GeneTree" id="ENSGT00940000160531"/>
<dbReference type="Ensembl" id="ENSONIT00000054334.1">
    <property type="protein sequence ID" value="ENSONIP00000053651.1"/>
    <property type="gene ID" value="ENSONIG00000031329.1"/>
</dbReference>
<dbReference type="RefSeq" id="XP_019203430.1">
    <property type="nucleotide sequence ID" value="XM_019347885.2"/>
</dbReference>
<sequence>MAGGSQFIWIPLLFTCVLGTSDPRAGHNSLVRTGNPDLDDILSKIIQSTDFQNSPVNVTSIVIKTCTGMKETLEVLQRKLQQATRRCNQIDDEASGLRTDVVQLKVKLAACMSTASSTSGAYQPNLQLKMKQMLEKLDGDTLLIFKIMTLTREVSTLQEKVKLATNSNRTADEIAELQKELDKKTAELKDQIQEAEESLSSATLIIQIISLQNQLWALQEAETRGGKPNSNSSSYMTLVKQQLNRKIVLLQEKGDTNSSILLELIYVRTRIAELKRMIIDAIEKSKTIAADARKQWNQKIDLLRKLIIQLKDDENNRELTMQIMRVQAEVLHFEQLMKNAKNITDSQIQGFRVMLDKEKQRQDILQRQLEAVEYVKAQQIMQVISLIEERKEQHLTGQPTTVREGIEKKYIEAQAKLRELERKLRLKTEMDSKFVKRYEQVKTDFDRKIAELKRTEDLQPALIIKLMSLHDELRALKDQISLSEDKGLTSELRKQLERKQEELSSGIADIESLTSSPGAILKILELQHELWNLQNKATNGTPSDREEELQNRLDGFIDEINNRAGENTKLILKIISLQSQLEHLDTLLSQTYNSNSPSMVIIRNNLTDELTFKRAELQKYIYQLNNKNPAKARLILVITELYKNLKRIEKENRDDNAASSLTLTLHQMYLQNKNRKYALIKDKVAELERQLQLKTHECSGLEQQRNQLKTEVEEKIAELKKTKDFKTALLLNVINMQAEVRALREQISNSEDPEIISQLQMQLEKKQDELITKTAEMEELIANPVLVLQIIEHQNEIWDLQNKDVNGTAGDQIKALQNRIDTLMAQMGSSDQENTKLTLKILNLQSQVKHLQNLLSNRETLQTSKLTELTNELAAKKGELEKQVNELKEKNQENANLILNITDLQSQLENLEKVKTAEDKESAATISNLRKQLKDKEEEHSRDQEVILDLQQKLNETQSCSDYEQTITDLQQSLNDKIKELQSKSNSVTSLALQISTLTQQVEQLKAQMDNSVSKSKVDELQKAIDEKNEELDKLTKELKERSTQPRRLLQIIALQAQIEKLDTVAKNDTDDEKIIALQEKLTHLIEGVKDEQDENTKLTFQILNQQAEIARLKKQEERKNQTQEAQIKDLEKQLEAMRNQINTGGPQIMELEVQIEELEDNIAALKEAHTESLADLQRRLKLKERQLEDTESQLEHADAENFKYVMEIADLRVKLKKAVTQTSDKKIKDMEKKLKTQETENKKLEAANKELEKKLQLKTQECSGLKEQRNQLKTEVEEKIAELKKTKDFKTALLLNVINMQAEVRALKEQISNSEDPEIISQLQMQLEKKQDELITKTAEMEELIANPGLVLQIIEHQNEIWDLQNKDVNGTAGDQIKALQNRIDTLMAQMGSSDQENTKLTLKILNLQSQVKHLQNLLSNRETLQTSKLTELTNELAAKKGELEKQVNELKEKNQENANLILNITDLQSQLENLEKVKTAEDKESAATISNLRKQLKDKEEEHSRDQEVILDLQQKLNETQSCSDDKQRITKLQQSLNDKIKELQSKSNSVTSLALQISTLTQQVEQLKAQMDNSVSKSKVDELQKAIDEKNEELDKLTKELKERSTQPRRLLQIIALQTEIEKLVVVAENDTDDQKIKARQEELNSLIEGIKDEQNENIKLTFQILNQQDEIARLKKQQERKNETQEAQIKDLEDQLKTIRNEIQYKTDLLGRKDINIANLSAQIMELHEQITPLEDNIAALKEAHTESLADLQRRLKLKERQLEDTESQLEHADAENFKYVMEIADLRAKLKKAETQTSDKKIKDMEKKLKTQETKNTKLEAANKDLKQEVTELKMCCSQMPEECEDLRRELQQSHDDGDRLQQELRQKDAKLNQLEQELQRQNRENNRLQNNIDRLQKELGDIEEKTIHTSKTTFDPDTAHPRIVLSDDETEMSTTEFMQDVPDNPRRFDVILGALGATGFSSGKHYWEVSVAGKTCYHLGMTSESSQRKGSIRFSPTNGYWTIVLNKQGQYGAIEHRRTVPIPAEVHPVTLGILLDYKKGTISFYDSGARTHMYSFVGQRFTGKIYPFVNFCVEDGSAPNPIVLITPGATDWIK</sequence>
<keyword evidence="2" id="KW-0732">Signal</keyword>
<dbReference type="Proteomes" id="UP000005207">
    <property type="component" value="Linkage group LG18"/>
</dbReference>
<dbReference type="InterPro" id="IPR003877">
    <property type="entry name" value="SPRY_dom"/>
</dbReference>
<feature type="coiled-coil region" evidence="1">
    <location>
        <begin position="66"/>
        <end position="100"/>
    </location>
</feature>
<evidence type="ECO:0000256" key="1">
    <source>
        <dbReference type="SAM" id="Coils"/>
    </source>
</evidence>
<reference evidence="4" key="3">
    <citation type="submission" date="2025-09" db="UniProtKB">
        <authorList>
            <consortium name="Ensembl"/>
        </authorList>
    </citation>
    <scope>IDENTIFICATION</scope>
</reference>
<dbReference type="InterPro" id="IPR003879">
    <property type="entry name" value="Butyrophylin_SPRY"/>
</dbReference>
<dbReference type="CDD" id="cd13733">
    <property type="entry name" value="SPRY_PRY_C-I_1"/>
    <property type="match status" value="1"/>
</dbReference>
<dbReference type="Gene3D" id="2.60.120.920">
    <property type="match status" value="1"/>
</dbReference>
<evidence type="ECO:0000313" key="4">
    <source>
        <dbReference type="Ensembl" id="ENSONIP00000053651.1"/>
    </source>
</evidence>
<accession>A0A669CZR7</accession>
<dbReference type="PANTHER" id="PTHR24103">
    <property type="entry name" value="E3 UBIQUITIN-PROTEIN LIGASE TRIM"/>
    <property type="match status" value="1"/>
</dbReference>
<protein>
    <submittedName>
        <fullName evidence="4">Golgin subfamily A member 4</fullName>
    </submittedName>
</protein>
<reference evidence="5" key="1">
    <citation type="submission" date="2012-01" db="EMBL/GenBank/DDBJ databases">
        <title>The Genome Sequence of Oreochromis niloticus (Nile Tilapia).</title>
        <authorList>
            <consortium name="Broad Institute Genome Assembly Team"/>
            <consortium name="Broad Institute Sequencing Platform"/>
            <person name="Di Palma F."/>
            <person name="Johnson J."/>
            <person name="Lander E.S."/>
            <person name="Lindblad-Toh K."/>
        </authorList>
    </citation>
    <scope>NUCLEOTIDE SEQUENCE [LARGE SCALE GENOMIC DNA]</scope>
</reference>
<dbReference type="Pfam" id="PF00622">
    <property type="entry name" value="SPRY"/>
    <property type="match status" value="1"/>
</dbReference>
<feature type="coiled-coil region" evidence="1">
    <location>
        <begin position="631"/>
        <end position="718"/>
    </location>
</feature>
<dbReference type="PROSITE" id="PS50188">
    <property type="entry name" value="B302_SPRY"/>
    <property type="match status" value="1"/>
</dbReference>